<organism evidence="2 3">
    <name type="scientific">Klebsiella michiganensis</name>
    <dbReference type="NCBI Taxonomy" id="1134687"/>
    <lineage>
        <taxon>Bacteria</taxon>
        <taxon>Pseudomonadati</taxon>
        <taxon>Pseudomonadota</taxon>
        <taxon>Gammaproteobacteria</taxon>
        <taxon>Enterobacterales</taxon>
        <taxon>Enterobacteriaceae</taxon>
        <taxon>Klebsiella/Raoultella group</taxon>
        <taxon>Klebsiella</taxon>
    </lineage>
</organism>
<feature type="non-terminal residue" evidence="2">
    <location>
        <position position="163"/>
    </location>
</feature>
<evidence type="ECO:0000259" key="1">
    <source>
        <dbReference type="Pfam" id="PF14393"/>
    </source>
</evidence>
<protein>
    <submittedName>
        <fullName evidence="2">Glycosyl transferase</fullName>
    </submittedName>
</protein>
<proteinExistence type="predicted"/>
<accession>A0A2J5PKV0</accession>
<evidence type="ECO:0000313" key="3">
    <source>
        <dbReference type="Proteomes" id="UP000234667"/>
    </source>
</evidence>
<sequence length="163" mass="18591">MNSIKIYTCHHKPSAFLNASIIKPLHVGKANSYNDIGCIGDDTGDNISFKNPFYCELTAHYWVWKNESLSDYVGFMHYRRHLNFSSEQSFPEDNWGVVNSPVIDAEYEKQFGLTDTAIQDCISGFDLLLPKKWSVTSAGSKNNLDHYEKGEFLHIKDYLAALE</sequence>
<dbReference type="AlphaFoldDB" id="A0A2J5PKV0"/>
<dbReference type="EMBL" id="PIDR01000721">
    <property type="protein sequence ID" value="PLO66544.1"/>
    <property type="molecule type" value="Genomic_DNA"/>
</dbReference>
<feature type="domain" description="DUF4422" evidence="1">
    <location>
        <begin position="5"/>
        <end position="151"/>
    </location>
</feature>
<evidence type="ECO:0000313" key="2">
    <source>
        <dbReference type="EMBL" id="PLO66544.1"/>
    </source>
</evidence>
<dbReference type="InterPro" id="IPR025536">
    <property type="entry name" value="DUF4422"/>
</dbReference>
<reference evidence="2 3" key="2">
    <citation type="submission" date="2018-01" db="EMBL/GenBank/DDBJ databases">
        <title>Genomic study of Klebsiella pneumoniae.</title>
        <authorList>
            <person name="Yang Y."/>
            <person name="Bicalho R."/>
        </authorList>
    </citation>
    <scope>NUCLEOTIDE SEQUENCE [LARGE SCALE GENOMIC DNA]</scope>
    <source>
        <strain evidence="2 3">A10</strain>
    </source>
</reference>
<dbReference type="Proteomes" id="UP000234667">
    <property type="component" value="Unassembled WGS sequence"/>
</dbReference>
<dbReference type="Pfam" id="PF14393">
    <property type="entry name" value="DUF4422"/>
    <property type="match status" value="1"/>
</dbReference>
<comment type="caution">
    <text evidence="2">The sequence shown here is derived from an EMBL/GenBank/DDBJ whole genome shotgun (WGS) entry which is preliminary data.</text>
</comment>
<gene>
    <name evidence="2" type="ORF">CWN49_20720</name>
</gene>
<keyword evidence="2" id="KW-0808">Transferase</keyword>
<name>A0A2J5PKV0_9ENTR</name>
<dbReference type="GO" id="GO:0016740">
    <property type="term" value="F:transferase activity"/>
    <property type="evidence" value="ECO:0007669"/>
    <property type="project" value="UniProtKB-KW"/>
</dbReference>
<reference evidence="2 3" key="1">
    <citation type="submission" date="2017-11" db="EMBL/GenBank/DDBJ databases">
        <authorList>
            <person name="Han C.G."/>
        </authorList>
    </citation>
    <scope>NUCLEOTIDE SEQUENCE [LARGE SCALE GENOMIC DNA]</scope>
    <source>
        <strain evidence="2 3">A10</strain>
    </source>
</reference>